<comment type="caution">
    <text evidence="1">The sequence shown here is derived from an EMBL/GenBank/DDBJ whole genome shotgun (WGS) entry which is preliminary data.</text>
</comment>
<sequence length="71" mass="8547">MDKAPESKVHFTPVIEVNDQTFRVEMVEHRDYFVLSARVDEQKVISVPGFDIEMMLQQLEHNIRYYFDQKK</sequence>
<dbReference type="STRING" id="889306.KP78_25240"/>
<protein>
    <submittedName>
        <fullName evidence="1">Uncharacterized protein</fullName>
    </submittedName>
</protein>
<reference evidence="1 2" key="1">
    <citation type="submission" date="2015-01" db="EMBL/GenBank/DDBJ databases">
        <title>Genome sequencing of Jeotgalibacillus soli.</title>
        <authorList>
            <person name="Goh K.M."/>
            <person name="Chan K.-G."/>
            <person name="Yaakop A.S."/>
            <person name="Ee R."/>
            <person name="Gan H.M."/>
            <person name="Chan C.S."/>
        </authorList>
    </citation>
    <scope>NUCLEOTIDE SEQUENCE [LARGE SCALE GENOMIC DNA]</scope>
    <source>
        <strain evidence="1 2">P9</strain>
    </source>
</reference>
<dbReference type="RefSeq" id="WP_041089216.1">
    <property type="nucleotide sequence ID" value="NZ_JXRP01000018.1"/>
</dbReference>
<dbReference type="EMBL" id="JXRP01000018">
    <property type="protein sequence ID" value="KIL44980.1"/>
    <property type="molecule type" value="Genomic_DNA"/>
</dbReference>
<organism evidence="1 2">
    <name type="scientific">Jeotgalibacillus soli</name>
    <dbReference type="NCBI Taxonomy" id="889306"/>
    <lineage>
        <taxon>Bacteria</taxon>
        <taxon>Bacillati</taxon>
        <taxon>Bacillota</taxon>
        <taxon>Bacilli</taxon>
        <taxon>Bacillales</taxon>
        <taxon>Caryophanaceae</taxon>
        <taxon>Jeotgalibacillus</taxon>
    </lineage>
</organism>
<gene>
    <name evidence="1" type="ORF">KP78_25240</name>
</gene>
<evidence type="ECO:0000313" key="2">
    <source>
        <dbReference type="Proteomes" id="UP000031938"/>
    </source>
</evidence>
<keyword evidence="2" id="KW-1185">Reference proteome</keyword>
<dbReference type="Proteomes" id="UP000031938">
    <property type="component" value="Unassembled WGS sequence"/>
</dbReference>
<accession>A0A0C2R3Z9</accession>
<dbReference type="PATRIC" id="fig|889306.3.peg.2538"/>
<evidence type="ECO:0000313" key="1">
    <source>
        <dbReference type="EMBL" id="KIL44980.1"/>
    </source>
</evidence>
<dbReference type="OrthoDB" id="2455444at2"/>
<name>A0A0C2R3Z9_9BACL</name>
<dbReference type="AlphaFoldDB" id="A0A0C2R3Z9"/>
<proteinExistence type="predicted"/>